<dbReference type="InterPro" id="IPR011051">
    <property type="entry name" value="RmlC_Cupin_sf"/>
</dbReference>
<dbReference type="InterPro" id="IPR000888">
    <property type="entry name" value="RmlC-like"/>
</dbReference>
<dbReference type="EMBL" id="LNQR01000089">
    <property type="protein sequence ID" value="KWT82460.1"/>
    <property type="molecule type" value="Genomic_DNA"/>
</dbReference>
<evidence type="ECO:0000256" key="6">
    <source>
        <dbReference type="ARBA" id="ARBA00031424"/>
    </source>
</evidence>
<evidence type="ECO:0000313" key="9">
    <source>
        <dbReference type="Proteomes" id="UP000060487"/>
    </source>
</evidence>
<organism evidence="8 9">
    <name type="scientific">Candidatus Magnetominusculus xianensis</name>
    <dbReference type="NCBI Taxonomy" id="1748249"/>
    <lineage>
        <taxon>Bacteria</taxon>
        <taxon>Pseudomonadati</taxon>
        <taxon>Nitrospirota</taxon>
        <taxon>Nitrospiria</taxon>
        <taxon>Nitrospirales</taxon>
        <taxon>Nitrospiraceae</taxon>
        <taxon>Candidatus Magnetominusculus</taxon>
    </lineage>
</organism>
<accession>A0ABR5SED5</accession>
<evidence type="ECO:0000256" key="2">
    <source>
        <dbReference type="ARBA" id="ARBA00001997"/>
    </source>
</evidence>
<dbReference type="PANTHER" id="PTHR21047:SF2">
    <property type="entry name" value="THYMIDINE DIPHOSPHO-4-KETO-RHAMNOSE 3,5-EPIMERASE"/>
    <property type="match status" value="1"/>
</dbReference>
<name>A0ABR5SED5_9BACT</name>
<evidence type="ECO:0000256" key="3">
    <source>
        <dbReference type="ARBA" id="ARBA00012098"/>
    </source>
</evidence>
<dbReference type="Gene3D" id="2.60.120.10">
    <property type="entry name" value="Jelly Rolls"/>
    <property type="match status" value="1"/>
</dbReference>
<reference evidence="8 9" key="1">
    <citation type="submission" date="2015-11" db="EMBL/GenBank/DDBJ databases">
        <authorList>
            <person name="Lin W."/>
        </authorList>
    </citation>
    <scope>NUCLEOTIDE SEQUENCE [LARGE SCALE GENOMIC DNA]</scope>
    <source>
        <strain evidence="8 9">HCH-1</strain>
    </source>
</reference>
<dbReference type="Proteomes" id="UP000060487">
    <property type="component" value="Unassembled WGS sequence"/>
</dbReference>
<evidence type="ECO:0000256" key="4">
    <source>
        <dbReference type="ARBA" id="ARBA00019595"/>
    </source>
</evidence>
<dbReference type="SUPFAM" id="SSF51182">
    <property type="entry name" value="RmlC-like cupins"/>
    <property type="match status" value="1"/>
</dbReference>
<dbReference type="Pfam" id="PF00908">
    <property type="entry name" value="dTDP_sugar_isom"/>
    <property type="match status" value="1"/>
</dbReference>
<comment type="catalytic activity">
    <reaction evidence="1">
        <text>dTDP-4-dehydro-6-deoxy-alpha-D-glucose = dTDP-4-dehydro-beta-L-rhamnose</text>
        <dbReference type="Rhea" id="RHEA:16969"/>
        <dbReference type="ChEBI" id="CHEBI:57649"/>
        <dbReference type="ChEBI" id="CHEBI:62830"/>
        <dbReference type="EC" id="5.1.3.13"/>
    </reaction>
</comment>
<evidence type="ECO:0000256" key="5">
    <source>
        <dbReference type="ARBA" id="ARBA00029758"/>
    </source>
</evidence>
<sequence>MIEGVAVSPLKQIEDARGKVMHMLRRDSPLFERFGEVYFSVVNPGAVKAWKLHRKMALNLAVPFGRVRLVLYDERAGSATFGCVDEYLIGDGNYCLVHVPPLVWSGFMGISDGIAILANCATELHDPAEAQQLSPDTPRIPYRWVQ</sequence>
<gene>
    <name evidence="8" type="ORF">ASN18_2492</name>
</gene>
<dbReference type="RefSeq" id="WP_085053092.1">
    <property type="nucleotide sequence ID" value="NZ_LNQR01000089.1"/>
</dbReference>
<evidence type="ECO:0000256" key="7">
    <source>
        <dbReference type="ARBA" id="ARBA00033311"/>
    </source>
</evidence>
<proteinExistence type="predicted"/>
<evidence type="ECO:0000313" key="8">
    <source>
        <dbReference type="EMBL" id="KWT82460.1"/>
    </source>
</evidence>
<keyword evidence="9" id="KW-1185">Reference proteome</keyword>
<dbReference type="PANTHER" id="PTHR21047">
    <property type="entry name" value="DTDP-6-DEOXY-D-GLUCOSE-3,5 EPIMERASE"/>
    <property type="match status" value="1"/>
</dbReference>
<dbReference type="EC" id="5.1.3.13" evidence="3"/>
<protein>
    <recommendedName>
        <fullName evidence="4">dTDP-4-dehydrorhamnose 3,5-epimerase</fullName>
        <ecNumber evidence="3">5.1.3.13</ecNumber>
    </recommendedName>
    <alternativeName>
        <fullName evidence="6">Thymidine diphospho-4-keto-rhamnose 3,5-epimerase</fullName>
    </alternativeName>
    <alternativeName>
        <fullName evidence="5">dTDP-4-keto-6-deoxyglucose 3,5-epimerase</fullName>
    </alternativeName>
    <alternativeName>
        <fullName evidence="7">dTDP-6-deoxy-D-xylo-4-hexulose 3,5-epimerase</fullName>
    </alternativeName>
</protein>
<comment type="function">
    <text evidence="2">Catalyzes the epimerization of the C3' and C5'positions of dTDP-6-deoxy-D-xylo-4-hexulose, forming dTDP-6-deoxy-L-lyxo-4-hexulose.</text>
</comment>
<evidence type="ECO:0000256" key="1">
    <source>
        <dbReference type="ARBA" id="ARBA00001298"/>
    </source>
</evidence>
<dbReference type="InterPro" id="IPR014710">
    <property type="entry name" value="RmlC-like_jellyroll"/>
</dbReference>
<comment type="caution">
    <text evidence="8">The sequence shown here is derived from an EMBL/GenBank/DDBJ whole genome shotgun (WGS) entry which is preliminary data.</text>
</comment>